<evidence type="ECO:0000256" key="1">
    <source>
        <dbReference type="SAM" id="MobiDB-lite"/>
    </source>
</evidence>
<sequence>MTVKVIRKPNGEIEIILANGHAAALEKVRNDYRIKDDDKTVGFMLSVMREGGGSPIETQNGSYVPTREIVQDAPPLTEPLKQDVNATNGTPKTI</sequence>
<dbReference type="AlphaFoldDB" id="A0A2H0KA90"/>
<dbReference type="Proteomes" id="UP000229342">
    <property type="component" value="Unassembled WGS sequence"/>
</dbReference>
<name>A0A2H0KA90_9BACT</name>
<evidence type="ECO:0000313" key="2">
    <source>
        <dbReference type="EMBL" id="PIQ68170.1"/>
    </source>
</evidence>
<evidence type="ECO:0000313" key="3">
    <source>
        <dbReference type="Proteomes" id="UP000229342"/>
    </source>
</evidence>
<feature type="region of interest" description="Disordered" evidence="1">
    <location>
        <begin position="74"/>
        <end position="94"/>
    </location>
</feature>
<feature type="compositionally biased region" description="Polar residues" evidence="1">
    <location>
        <begin position="84"/>
        <end position="94"/>
    </location>
</feature>
<reference evidence="2 3" key="1">
    <citation type="submission" date="2017-09" db="EMBL/GenBank/DDBJ databases">
        <title>Depth-based differentiation of microbial function through sediment-hosted aquifers and enrichment of novel symbionts in the deep terrestrial subsurface.</title>
        <authorList>
            <person name="Probst A.J."/>
            <person name="Ladd B."/>
            <person name="Jarett J.K."/>
            <person name="Geller-Mcgrath D.E."/>
            <person name="Sieber C.M."/>
            <person name="Emerson J.B."/>
            <person name="Anantharaman K."/>
            <person name="Thomas B.C."/>
            <person name="Malmstrom R."/>
            <person name="Stieglmeier M."/>
            <person name="Klingl A."/>
            <person name="Woyke T."/>
            <person name="Ryan C.M."/>
            <person name="Banfield J.F."/>
        </authorList>
    </citation>
    <scope>NUCLEOTIDE SEQUENCE [LARGE SCALE GENOMIC DNA]</scope>
    <source>
        <strain evidence="2">CG11_big_fil_rev_8_21_14_0_20_46_11</strain>
    </source>
</reference>
<accession>A0A2H0KA90</accession>
<dbReference type="EMBL" id="PCVG01000076">
    <property type="protein sequence ID" value="PIQ68170.1"/>
    <property type="molecule type" value="Genomic_DNA"/>
</dbReference>
<protein>
    <submittedName>
        <fullName evidence="2">Uncharacterized protein</fullName>
    </submittedName>
</protein>
<organism evidence="2 3">
    <name type="scientific">Candidatus Taylorbacteria bacterium CG11_big_fil_rev_8_21_14_0_20_46_11</name>
    <dbReference type="NCBI Taxonomy" id="1975025"/>
    <lineage>
        <taxon>Bacteria</taxon>
        <taxon>Candidatus Tayloriibacteriota</taxon>
    </lineage>
</organism>
<gene>
    <name evidence="2" type="ORF">COV91_05590</name>
</gene>
<proteinExistence type="predicted"/>
<comment type="caution">
    <text evidence="2">The sequence shown here is derived from an EMBL/GenBank/DDBJ whole genome shotgun (WGS) entry which is preliminary data.</text>
</comment>